<dbReference type="PANTHER" id="PTHR43630:SF2">
    <property type="entry name" value="GLYCOSYLTRANSFERASE"/>
    <property type="match status" value="1"/>
</dbReference>
<dbReference type="EMBL" id="CAAHFG010000002">
    <property type="protein sequence ID" value="VGO15598.1"/>
    <property type="molecule type" value="Genomic_DNA"/>
</dbReference>
<comment type="similarity">
    <text evidence="1">Belongs to the glycosyltransferase 2 family. WaaE/KdtX subfamily.</text>
</comment>
<gene>
    <name evidence="4" type="primary">sunS_1</name>
    <name evidence="4" type="ORF">PDESU_04183</name>
</gene>
<evidence type="ECO:0000313" key="5">
    <source>
        <dbReference type="Proteomes" id="UP000366872"/>
    </source>
</evidence>
<dbReference type="CDD" id="cd02511">
    <property type="entry name" value="Beta4Glucosyltransferase"/>
    <property type="match status" value="1"/>
</dbReference>
<sequence>MKITAYIIAYNEEEKIADCIGSVLWADEVIVADSFSEDRTAEIAESLGAKVVQIEFNGFGALRNEAIKHCSHEWIYSLDSDERCTPEVRDEILELIQDAPLDIYRQPRRNYFMGRWIRFSGWYPNYRQPQLFRNGKMTYDLKPVHEGFVSHSDKPIGALKCAIWQFPFKDLDEVLHKANRYSRLGVAKLEERGKKGSLGKAFAHGFWAFFKHYFLKLGFLDGGAGFVIAAAYFDQSFYRYAKLTEVQSHGWPPPEAKPVLRKDAGADV</sequence>
<feature type="compositionally biased region" description="Basic and acidic residues" evidence="2">
    <location>
        <begin position="258"/>
        <end position="268"/>
    </location>
</feature>
<dbReference type="RefSeq" id="WP_136081149.1">
    <property type="nucleotide sequence ID" value="NZ_CAAHFG010000002.1"/>
</dbReference>
<dbReference type="InterPro" id="IPR001173">
    <property type="entry name" value="Glyco_trans_2-like"/>
</dbReference>
<keyword evidence="5" id="KW-1185">Reference proteome</keyword>
<reference evidence="4 5" key="1">
    <citation type="submission" date="2019-04" db="EMBL/GenBank/DDBJ databases">
        <authorList>
            <person name="Van Vliet M D."/>
        </authorList>
    </citation>
    <scope>NUCLEOTIDE SEQUENCE [LARGE SCALE GENOMIC DNA]</scope>
    <source>
        <strain evidence="4 5">F1</strain>
    </source>
</reference>
<evidence type="ECO:0000256" key="1">
    <source>
        <dbReference type="ARBA" id="ARBA00038494"/>
    </source>
</evidence>
<evidence type="ECO:0000313" key="4">
    <source>
        <dbReference type="EMBL" id="VGO15598.1"/>
    </source>
</evidence>
<dbReference type="InterPro" id="IPR029044">
    <property type="entry name" value="Nucleotide-diphossugar_trans"/>
</dbReference>
<evidence type="ECO:0000256" key="2">
    <source>
        <dbReference type="SAM" id="MobiDB-lite"/>
    </source>
</evidence>
<dbReference type="Gene3D" id="3.90.550.10">
    <property type="entry name" value="Spore Coat Polysaccharide Biosynthesis Protein SpsA, Chain A"/>
    <property type="match status" value="1"/>
</dbReference>
<organism evidence="4 5">
    <name type="scientific">Pontiella desulfatans</name>
    <dbReference type="NCBI Taxonomy" id="2750659"/>
    <lineage>
        <taxon>Bacteria</taxon>
        <taxon>Pseudomonadati</taxon>
        <taxon>Kiritimatiellota</taxon>
        <taxon>Kiritimatiellia</taxon>
        <taxon>Kiritimatiellales</taxon>
        <taxon>Pontiellaceae</taxon>
        <taxon>Pontiella</taxon>
    </lineage>
</organism>
<feature type="domain" description="Glycosyltransferase 2-like" evidence="3">
    <location>
        <begin position="6"/>
        <end position="122"/>
    </location>
</feature>
<accession>A0A6C2U692</accession>
<dbReference type="Proteomes" id="UP000366872">
    <property type="component" value="Unassembled WGS sequence"/>
</dbReference>
<proteinExistence type="inferred from homology"/>
<dbReference type="PANTHER" id="PTHR43630">
    <property type="entry name" value="POLY-BETA-1,6-N-ACETYL-D-GLUCOSAMINE SYNTHASE"/>
    <property type="match status" value="1"/>
</dbReference>
<dbReference type="SUPFAM" id="SSF53448">
    <property type="entry name" value="Nucleotide-diphospho-sugar transferases"/>
    <property type="match status" value="1"/>
</dbReference>
<dbReference type="GO" id="GO:0016740">
    <property type="term" value="F:transferase activity"/>
    <property type="evidence" value="ECO:0007669"/>
    <property type="project" value="UniProtKB-KW"/>
</dbReference>
<name>A0A6C2U692_PONDE</name>
<evidence type="ECO:0000259" key="3">
    <source>
        <dbReference type="Pfam" id="PF00535"/>
    </source>
</evidence>
<protein>
    <submittedName>
        <fullName evidence="4">SPBc2 prophage-derived glycosyltransferase SunS</fullName>
    </submittedName>
</protein>
<dbReference type="AlphaFoldDB" id="A0A6C2U692"/>
<dbReference type="Pfam" id="PF00535">
    <property type="entry name" value="Glycos_transf_2"/>
    <property type="match status" value="1"/>
</dbReference>
<feature type="region of interest" description="Disordered" evidence="2">
    <location>
        <begin position="249"/>
        <end position="268"/>
    </location>
</feature>
<keyword evidence="4" id="KW-0808">Transferase</keyword>